<reference evidence="2 3" key="1">
    <citation type="submission" date="2020-07" db="EMBL/GenBank/DDBJ databases">
        <title>Organ Donor 1.</title>
        <authorList>
            <person name="Marsh A.J."/>
            <person name="Azcarate-Peril M.A."/>
        </authorList>
    </citation>
    <scope>NUCLEOTIDE SEQUENCE [LARGE SCALE GENOMIC DNA]</scope>
    <source>
        <strain evidence="2 3">AMC0717</strain>
    </source>
</reference>
<feature type="region of interest" description="Disordered" evidence="1">
    <location>
        <begin position="63"/>
        <end position="92"/>
    </location>
</feature>
<dbReference type="AlphaFoldDB" id="A0A853JU19"/>
<organism evidence="2 3">
    <name type="scientific">Eubacterium callanderi</name>
    <dbReference type="NCBI Taxonomy" id="53442"/>
    <lineage>
        <taxon>Bacteria</taxon>
        <taxon>Bacillati</taxon>
        <taxon>Bacillota</taxon>
        <taxon>Clostridia</taxon>
        <taxon>Eubacteriales</taxon>
        <taxon>Eubacteriaceae</taxon>
        <taxon>Eubacterium</taxon>
    </lineage>
</organism>
<dbReference type="HOGENOM" id="CLU_2142146_0_0_9"/>
<proteinExistence type="predicted"/>
<dbReference type="EMBL" id="JACCKS010000033">
    <property type="protein sequence ID" value="NZA40097.1"/>
    <property type="molecule type" value="Genomic_DNA"/>
</dbReference>
<evidence type="ECO:0000256" key="1">
    <source>
        <dbReference type="SAM" id="MobiDB-lite"/>
    </source>
</evidence>
<name>A0A853JU19_9FIRM</name>
<accession>A0A853JU19</accession>
<evidence type="ECO:0000313" key="3">
    <source>
        <dbReference type="Proteomes" id="UP000586254"/>
    </source>
</evidence>
<dbReference type="Proteomes" id="UP000586254">
    <property type="component" value="Unassembled WGS sequence"/>
</dbReference>
<dbReference type="RefSeq" id="WP_013380267.1">
    <property type="nucleotide sequence ID" value="NZ_CABJAI010000019.1"/>
</dbReference>
<evidence type="ECO:0000313" key="2">
    <source>
        <dbReference type="EMBL" id="NZA40097.1"/>
    </source>
</evidence>
<sequence length="112" mass="12195">MEIRASESLGLFCVSEEVEDAESSLFDESFTGLVRELFSFGFSVGFLSGVWVDRVVGDGSGGLAGRVPEMGPSAKTTAEDENKRTEDKNRTADNRRILPNFFKGIKINAPLS</sequence>
<gene>
    <name evidence="2" type="ORF">H0N91_18680</name>
</gene>
<protein>
    <submittedName>
        <fullName evidence="2">Uncharacterized protein</fullName>
    </submittedName>
</protein>
<feature type="compositionally biased region" description="Basic and acidic residues" evidence="1">
    <location>
        <begin position="77"/>
        <end position="92"/>
    </location>
</feature>
<comment type="caution">
    <text evidence="2">The sequence shown here is derived from an EMBL/GenBank/DDBJ whole genome shotgun (WGS) entry which is preliminary data.</text>
</comment>